<accession>A0AAV5QVL9</accession>
<dbReference type="Gene3D" id="1.20.5.170">
    <property type="match status" value="1"/>
</dbReference>
<evidence type="ECO:0000256" key="5">
    <source>
        <dbReference type="ARBA" id="ARBA00023125"/>
    </source>
</evidence>
<feature type="compositionally biased region" description="Basic and acidic residues" evidence="10">
    <location>
        <begin position="1"/>
        <end position="16"/>
    </location>
</feature>
<feature type="region of interest" description="Disordered" evidence="10">
    <location>
        <begin position="143"/>
        <end position="162"/>
    </location>
</feature>
<dbReference type="PANTHER" id="PTHR40621">
    <property type="entry name" value="TRANSCRIPTION FACTOR KAPC-RELATED"/>
    <property type="match status" value="1"/>
</dbReference>
<proteinExistence type="inferred from homology"/>
<evidence type="ECO:0000313" key="12">
    <source>
        <dbReference type="EMBL" id="GMM38225.1"/>
    </source>
</evidence>
<feature type="coiled-coil region" evidence="9">
    <location>
        <begin position="166"/>
        <end position="207"/>
    </location>
</feature>
<comment type="subcellular location">
    <subcellularLocation>
        <location evidence="2">Nucleus</location>
    </subcellularLocation>
</comment>
<protein>
    <recommendedName>
        <fullName evidence="8">Putative transcription factor kapC</fullName>
    </recommendedName>
</protein>
<feature type="compositionally biased region" description="Low complexity" evidence="10">
    <location>
        <begin position="151"/>
        <end position="160"/>
    </location>
</feature>
<dbReference type="EMBL" id="BTFZ01000019">
    <property type="protein sequence ID" value="GMM38225.1"/>
    <property type="molecule type" value="Genomic_DNA"/>
</dbReference>
<comment type="function">
    <text evidence="1">Putative transcription factor.</text>
</comment>
<organism evidence="12 13">
    <name type="scientific">Saccharomycopsis crataegensis</name>
    <dbReference type="NCBI Taxonomy" id="43959"/>
    <lineage>
        <taxon>Eukaryota</taxon>
        <taxon>Fungi</taxon>
        <taxon>Dikarya</taxon>
        <taxon>Ascomycota</taxon>
        <taxon>Saccharomycotina</taxon>
        <taxon>Saccharomycetes</taxon>
        <taxon>Saccharomycopsidaceae</taxon>
        <taxon>Saccharomycopsis</taxon>
    </lineage>
</organism>
<feature type="domain" description="BZIP" evidence="11">
    <location>
        <begin position="150"/>
        <end position="165"/>
    </location>
</feature>
<evidence type="ECO:0000259" key="11">
    <source>
        <dbReference type="PROSITE" id="PS00036"/>
    </source>
</evidence>
<feature type="region of interest" description="Disordered" evidence="10">
    <location>
        <begin position="86"/>
        <end position="110"/>
    </location>
</feature>
<keyword evidence="9" id="KW-0175">Coiled coil</keyword>
<keyword evidence="13" id="KW-1185">Reference proteome</keyword>
<feature type="region of interest" description="Disordered" evidence="10">
    <location>
        <begin position="1"/>
        <end position="22"/>
    </location>
</feature>
<dbReference type="InterPro" id="IPR046347">
    <property type="entry name" value="bZIP_sf"/>
</dbReference>
<dbReference type="RefSeq" id="XP_064855221.1">
    <property type="nucleotide sequence ID" value="XM_064999149.1"/>
</dbReference>
<dbReference type="CDD" id="cd14688">
    <property type="entry name" value="bZIP_YAP"/>
    <property type="match status" value="1"/>
</dbReference>
<sequence length="219" mass="24550">MSYKPWPEKLEGKNEEIDPTFTQTTDDHVDEFEDVKMVVAAANRVKENEEPNPEPSAVATSAATMEAAEEINKSLDEENKKALVVVERDPKERVPPTSEHSLENNQQENPISNIAASSLIAEANSLARQGDGDGTRVLIDKHGRPLSTSKRAAQNRNAQRAFRHRKEQYIKDLESQVAGVKNLEEEIENLKNENQELRNYILGLQSKLINGMPPLSLKK</sequence>
<dbReference type="SUPFAM" id="SSF57959">
    <property type="entry name" value="Leucine zipper domain"/>
    <property type="match status" value="1"/>
</dbReference>
<evidence type="ECO:0000256" key="7">
    <source>
        <dbReference type="ARBA" id="ARBA00023242"/>
    </source>
</evidence>
<keyword evidence="6" id="KW-0804">Transcription</keyword>
<evidence type="ECO:0000313" key="13">
    <source>
        <dbReference type="Proteomes" id="UP001360560"/>
    </source>
</evidence>
<gene>
    <name evidence="12" type="ORF">DASC09_055640</name>
</gene>
<dbReference type="PANTHER" id="PTHR40621:SF11">
    <property type="entry name" value="TRANSCRIPTION FACTOR KAPC-RELATED"/>
    <property type="match status" value="1"/>
</dbReference>
<dbReference type="GO" id="GO:0001228">
    <property type="term" value="F:DNA-binding transcription activator activity, RNA polymerase II-specific"/>
    <property type="evidence" value="ECO:0007669"/>
    <property type="project" value="TreeGrafter"/>
</dbReference>
<dbReference type="GO" id="GO:0000976">
    <property type="term" value="F:transcription cis-regulatory region binding"/>
    <property type="evidence" value="ECO:0007669"/>
    <property type="project" value="InterPro"/>
</dbReference>
<name>A0AAV5QVL9_9ASCO</name>
<feature type="region of interest" description="Disordered" evidence="10">
    <location>
        <begin position="44"/>
        <end position="65"/>
    </location>
</feature>
<dbReference type="PROSITE" id="PS00036">
    <property type="entry name" value="BZIP_BASIC"/>
    <property type="match status" value="1"/>
</dbReference>
<dbReference type="AlphaFoldDB" id="A0AAV5QVL9"/>
<evidence type="ECO:0000256" key="10">
    <source>
        <dbReference type="SAM" id="MobiDB-lite"/>
    </source>
</evidence>
<evidence type="ECO:0000256" key="1">
    <source>
        <dbReference type="ARBA" id="ARBA00004049"/>
    </source>
</evidence>
<comment type="similarity">
    <text evidence="3">Belongs to the bZIP family.</text>
</comment>
<comment type="caution">
    <text evidence="12">The sequence shown here is derived from an EMBL/GenBank/DDBJ whole genome shotgun (WGS) entry which is preliminary data.</text>
</comment>
<keyword evidence="5" id="KW-0238">DNA-binding</keyword>
<evidence type="ECO:0000256" key="4">
    <source>
        <dbReference type="ARBA" id="ARBA00023015"/>
    </source>
</evidence>
<reference evidence="12 13" key="1">
    <citation type="journal article" date="2023" name="Elife">
        <title>Identification of key yeast species and microbe-microbe interactions impacting larval growth of Drosophila in the wild.</title>
        <authorList>
            <person name="Mure A."/>
            <person name="Sugiura Y."/>
            <person name="Maeda R."/>
            <person name="Honda K."/>
            <person name="Sakurai N."/>
            <person name="Takahashi Y."/>
            <person name="Watada M."/>
            <person name="Katoh T."/>
            <person name="Gotoh A."/>
            <person name="Gotoh Y."/>
            <person name="Taniguchi I."/>
            <person name="Nakamura K."/>
            <person name="Hayashi T."/>
            <person name="Katayama T."/>
            <person name="Uemura T."/>
            <person name="Hattori Y."/>
        </authorList>
    </citation>
    <scope>NUCLEOTIDE SEQUENCE [LARGE SCALE GENOMIC DNA]</scope>
    <source>
        <strain evidence="12 13">SC-9</strain>
    </source>
</reference>
<dbReference type="GO" id="GO:0090575">
    <property type="term" value="C:RNA polymerase II transcription regulator complex"/>
    <property type="evidence" value="ECO:0007669"/>
    <property type="project" value="TreeGrafter"/>
</dbReference>
<keyword evidence="4" id="KW-0805">Transcription regulation</keyword>
<evidence type="ECO:0000256" key="3">
    <source>
        <dbReference type="ARBA" id="ARBA00007163"/>
    </source>
</evidence>
<dbReference type="GeneID" id="90076214"/>
<evidence type="ECO:0000256" key="6">
    <source>
        <dbReference type="ARBA" id="ARBA00023163"/>
    </source>
</evidence>
<dbReference type="Pfam" id="PF00170">
    <property type="entry name" value="bZIP_1"/>
    <property type="match status" value="1"/>
</dbReference>
<feature type="compositionally biased region" description="Low complexity" evidence="10">
    <location>
        <begin position="56"/>
        <end position="65"/>
    </location>
</feature>
<dbReference type="SMART" id="SM00338">
    <property type="entry name" value="BRLZ"/>
    <property type="match status" value="1"/>
</dbReference>
<evidence type="ECO:0000256" key="8">
    <source>
        <dbReference type="ARBA" id="ARBA00044067"/>
    </source>
</evidence>
<keyword evidence="7" id="KW-0539">Nucleus</keyword>
<dbReference type="InterPro" id="IPR050936">
    <property type="entry name" value="AP-1-like"/>
</dbReference>
<evidence type="ECO:0000256" key="2">
    <source>
        <dbReference type="ARBA" id="ARBA00004123"/>
    </source>
</evidence>
<dbReference type="InterPro" id="IPR004827">
    <property type="entry name" value="bZIP"/>
</dbReference>
<evidence type="ECO:0000256" key="9">
    <source>
        <dbReference type="SAM" id="Coils"/>
    </source>
</evidence>
<dbReference type="Proteomes" id="UP001360560">
    <property type="component" value="Unassembled WGS sequence"/>
</dbReference>